<accession>A0ABP7J2K4</accession>
<proteinExistence type="inferred from homology"/>
<evidence type="ECO:0000256" key="2">
    <source>
        <dbReference type="RuleBase" id="RU363019"/>
    </source>
</evidence>
<evidence type="ECO:0000313" key="6">
    <source>
        <dbReference type="EMBL" id="GAA3833269.1"/>
    </source>
</evidence>
<dbReference type="InterPro" id="IPR044666">
    <property type="entry name" value="Cyclophilin_A-like"/>
</dbReference>
<feature type="compositionally biased region" description="Pro residues" evidence="3">
    <location>
        <begin position="71"/>
        <end position="86"/>
    </location>
</feature>
<comment type="catalytic activity">
    <reaction evidence="2">
        <text>[protein]-peptidylproline (omega=180) = [protein]-peptidylproline (omega=0)</text>
        <dbReference type="Rhea" id="RHEA:16237"/>
        <dbReference type="Rhea" id="RHEA-COMP:10747"/>
        <dbReference type="Rhea" id="RHEA-COMP:10748"/>
        <dbReference type="ChEBI" id="CHEBI:83833"/>
        <dbReference type="ChEBI" id="CHEBI:83834"/>
        <dbReference type="EC" id="5.2.1.8"/>
    </reaction>
</comment>
<dbReference type="InterPro" id="IPR029000">
    <property type="entry name" value="Cyclophilin-like_dom_sf"/>
</dbReference>
<evidence type="ECO:0000259" key="5">
    <source>
        <dbReference type="PROSITE" id="PS50072"/>
    </source>
</evidence>
<keyword evidence="4" id="KW-1133">Transmembrane helix</keyword>
<feature type="domain" description="PPIase cyclophilin-type" evidence="5">
    <location>
        <begin position="130"/>
        <end position="284"/>
    </location>
</feature>
<dbReference type="InterPro" id="IPR002130">
    <property type="entry name" value="Cyclophilin-type_PPIase_dom"/>
</dbReference>
<dbReference type="Gene3D" id="2.40.100.10">
    <property type="entry name" value="Cyclophilin-like"/>
    <property type="match status" value="1"/>
</dbReference>
<keyword evidence="4" id="KW-0472">Membrane</keyword>
<evidence type="ECO:0000256" key="4">
    <source>
        <dbReference type="SAM" id="Phobius"/>
    </source>
</evidence>
<feature type="transmembrane region" description="Helical" evidence="4">
    <location>
        <begin position="33"/>
        <end position="56"/>
    </location>
</feature>
<dbReference type="Pfam" id="PF00160">
    <property type="entry name" value="Pro_isomerase"/>
    <property type="match status" value="1"/>
</dbReference>
<dbReference type="CDD" id="cd00317">
    <property type="entry name" value="cyclophilin"/>
    <property type="match status" value="1"/>
</dbReference>
<dbReference type="Proteomes" id="UP001500888">
    <property type="component" value="Unassembled WGS sequence"/>
</dbReference>
<keyword evidence="7" id="KW-1185">Reference proteome</keyword>
<dbReference type="PANTHER" id="PTHR45625">
    <property type="entry name" value="PEPTIDYL-PROLYL CIS-TRANS ISOMERASE-RELATED"/>
    <property type="match status" value="1"/>
</dbReference>
<name>A0ABP7J2K4_9ACTN</name>
<protein>
    <recommendedName>
        <fullName evidence="2">Peptidyl-prolyl cis-trans isomerase</fullName>
        <shortName evidence="2">PPIase</shortName>
        <ecNumber evidence="2">5.2.1.8</ecNumber>
    </recommendedName>
</protein>
<organism evidence="6 7">
    <name type="scientific">Sphaerisporangium flaviroseum</name>
    <dbReference type="NCBI Taxonomy" id="509199"/>
    <lineage>
        <taxon>Bacteria</taxon>
        <taxon>Bacillati</taxon>
        <taxon>Actinomycetota</taxon>
        <taxon>Actinomycetes</taxon>
        <taxon>Streptosporangiales</taxon>
        <taxon>Streptosporangiaceae</taxon>
        <taxon>Sphaerisporangium</taxon>
    </lineage>
</organism>
<dbReference type="PROSITE" id="PS50072">
    <property type="entry name" value="CSA_PPIASE_2"/>
    <property type="match status" value="1"/>
</dbReference>
<keyword evidence="2 6" id="KW-0413">Isomerase</keyword>
<dbReference type="PANTHER" id="PTHR45625:SF3">
    <property type="entry name" value="PEPTIDYL-PROLYL CIS-TRANS ISOMERASE B-RELATED"/>
    <property type="match status" value="1"/>
</dbReference>
<evidence type="ECO:0000313" key="7">
    <source>
        <dbReference type="Proteomes" id="UP001500888"/>
    </source>
</evidence>
<evidence type="ECO:0000256" key="1">
    <source>
        <dbReference type="ARBA" id="ARBA00002388"/>
    </source>
</evidence>
<comment type="similarity">
    <text evidence="2">Belongs to the cyclophilin-type PPIase family.</text>
</comment>
<comment type="caution">
    <text evidence="6">The sequence shown here is derived from an EMBL/GenBank/DDBJ whole genome shotgun (WGS) entry which is preliminary data.</text>
</comment>
<dbReference type="SUPFAM" id="SSF50891">
    <property type="entry name" value="Cyclophilin-like"/>
    <property type="match status" value="1"/>
</dbReference>
<keyword evidence="4" id="KW-0812">Transmembrane</keyword>
<evidence type="ECO:0000256" key="3">
    <source>
        <dbReference type="SAM" id="MobiDB-lite"/>
    </source>
</evidence>
<dbReference type="EMBL" id="BAAAZR010000032">
    <property type="protein sequence ID" value="GAA3833269.1"/>
    <property type="molecule type" value="Genomic_DNA"/>
</dbReference>
<comment type="function">
    <text evidence="1 2">PPIases accelerate the folding of proteins. It catalyzes the cis-trans isomerization of proline imidic peptide bonds in oligopeptides.</text>
</comment>
<dbReference type="PRINTS" id="PR00153">
    <property type="entry name" value="CSAPPISMRASE"/>
</dbReference>
<reference evidence="7" key="1">
    <citation type="journal article" date="2019" name="Int. J. Syst. Evol. Microbiol.">
        <title>The Global Catalogue of Microorganisms (GCM) 10K type strain sequencing project: providing services to taxonomists for standard genome sequencing and annotation.</title>
        <authorList>
            <consortium name="The Broad Institute Genomics Platform"/>
            <consortium name="The Broad Institute Genome Sequencing Center for Infectious Disease"/>
            <person name="Wu L."/>
            <person name="Ma J."/>
        </authorList>
    </citation>
    <scope>NUCLEOTIDE SEQUENCE [LARGE SCALE GENOMIC DNA]</scope>
    <source>
        <strain evidence="7">JCM 16908</strain>
    </source>
</reference>
<sequence>MATGKDRQRQLAREHYQRQMEARAARQARTKKWAIIGTSAGVLVVVGAIFGAVALIGGGDAKTEAATATATPPPSSAPPSAGPQPKPYDAATGTCDFVADSSGAPAKNVGLPPAKADTSAKTMTLATNQGNIVVSLATDKAPCTVSSFAFLAAKKYFDGSKCHRMGPASFPMLQCGDPLAKGDGKNPTDGQGGPGYRFADENLNGAKYTRGVVAMANSGPNTNGSQFFIIFGDLQLPPNYTPFGTVTKGLKILDDVSKKGVLPGGMGDGSGAPKDPVEIKHVTISGKS</sequence>
<dbReference type="EC" id="5.2.1.8" evidence="2"/>
<dbReference type="GO" id="GO:0016853">
    <property type="term" value="F:isomerase activity"/>
    <property type="evidence" value="ECO:0007669"/>
    <property type="project" value="UniProtKB-KW"/>
</dbReference>
<feature type="region of interest" description="Disordered" evidence="3">
    <location>
        <begin position="65"/>
        <end position="92"/>
    </location>
</feature>
<gene>
    <name evidence="6" type="ORF">GCM10022226_63270</name>
</gene>
<keyword evidence="2" id="KW-0697">Rotamase</keyword>